<organism evidence="4 5">
    <name type="scientific">Pigmentiphaga kullae</name>
    <dbReference type="NCBI Taxonomy" id="151784"/>
    <lineage>
        <taxon>Bacteria</taxon>
        <taxon>Pseudomonadati</taxon>
        <taxon>Pseudomonadota</taxon>
        <taxon>Betaproteobacteria</taxon>
        <taxon>Burkholderiales</taxon>
        <taxon>Alcaligenaceae</taxon>
        <taxon>Pigmentiphaga</taxon>
    </lineage>
</organism>
<dbReference type="Pfam" id="PF13193">
    <property type="entry name" value="AMP-binding_C"/>
    <property type="match status" value="1"/>
</dbReference>
<dbReference type="Gene3D" id="3.30.300.30">
    <property type="match status" value="1"/>
</dbReference>
<dbReference type="PANTHER" id="PTHR43767">
    <property type="entry name" value="LONG-CHAIN-FATTY-ACID--COA LIGASE"/>
    <property type="match status" value="1"/>
</dbReference>
<feature type="compositionally biased region" description="Basic residues" evidence="1">
    <location>
        <begin position="520"/>
        <end position="530"/>
    </location>
</feature>
<dbReference type="AlphaFoldDB" id="A0A4Q7NKQ6"/>
<dbReference type="InterPro" id="IPR000873">
    <property type="entry name" value="AMP-dep_synth/lig_dom"/>
</dbReference>
<sequence length="530" mass="57133">MLTLPDLLQSTAQAHGYRVAIHSPSGCLSWRQLVERVARSADMLRSLGLHPGERFATLCRNSVSHAQLLLGGYWSGIVPIPMNFRLTGGDVAWMLEQSGCRMLMVDEELAYLLDQAQLVPWRGRAVCVGAAPGIFGIPGTDSLLADARLAAPHAVREDDLALCLYTGGTTGRGKGVRLTHRNVVANALQLARVMAPAPEDIYLHVSPMYHSTDLKATVVSMFGGSHVYLKDASPEDVLDAIERHRVTIASLLPDMIARILKETSVSRYDLRSLRLISYGTSPLDESTLRAAMAAFPRAGFHQCYGLTETSPYIAILDEEAHRRAVTDRPELLKAAGRVLPGTRLALLDDAGSEVPAGGTGEIVVSGPQVTDGYLGLPEEEARVFRQGAFHTGDIGRIDDDGFLYILDRKVEVVAARGANVYTKTVEDILRQCPGIAEAAVVGVPDPFSGEALLAVLVPDGPAPPLAAIVEFCHGRLPAGQIPGQFMFVDGLPRTPLGKVKKQELQEAYRSQLEAHGAGGRARRRARPGRA</sequence>
<comment type="caution">
    <text evidence="4">The sequence shown here is derived from an EMBL/GenBank/DDBJ whole genome shotgun (WGS) entry which is preliminary data.</text>
</comment>
<evidence type="ECO:0000313" key="4">
    <source>
        <dbReference type="EMBL" id="RZS85506.1"/>
    </source>
</evidence>
<evidence type="ECO:0000313" key="5">
    <source>
        <dbReference type="Proteomes" id="UP000292445"/>
    </source>
</evidence>
<dbReference type="Gene3D" id="3.40.50.12780">
    <property type="entry name" value="N-terminal domain of ligase-like"/>
    <property type="match status" value="1"/>
</dbReference>
<keyword evidence="5" id="KW-1185">Reference proteome</keyword>
<dbReference type="RefSeq" id="WP_165404489.1">
    <property type="nucleotide sequence ID" value="NZ_SGXC01000001.1"/>
</dbReference>
<feature type="region of interest" description="Disordered" evidence="1">
    <location>
        <begin position="511"/>
        <end position="530"/>
    </location>
</feature>
<proteinExistence type="predicted"/>
<name>A0A4Q7NKQ6_9BURK</name>
<dbReference type="PANTHER" id="PTHR43767:SF1">
    <property type="entry name" value="NONRIBOSOMAL PEPTIDE SYNTHASE PES1 (EUROFUNG)-RELATED"/>
    <property type="match status" value="1"/>
</dbReference>
<accession>A0A4Q7NKQ6</accession>
<dbReference type="Pfam" id="PF00501">
    <property type="entry name" value="AMP-binding"/>
    <property type="match status" value="1"/>
</dbReference>
<dbReference type="GO" id="GO:0016878">
    <property type="term" value="F:acid-thiol ligase activity"/>
    <property type="evidence" value="ECO:0007669"/>
    <property type="project" value="UniProtKB-ARBA"/>
</dbReference>
<dbReference type="EMBL" id="SGXC01000001">
    <property type="protein sequence ID" value="RZS85506.1"/>
    <property type="molecule type" value="Genomic_DNA"/>
</dbReference>
<dbReference type="InterPro" id="IPR025110">
    <property type="entry name" value="AMP-bd_C"/>
</dbReference>
<reference evidence="4 5" key="1">
    <citation type="submission" date="2019-02" db="EMBL/GenBank/DDBJ databases">
        <title>Genomic Encyclopedia of Type Strains, Phase IV (KMG-IV): sequencing the most valuable type-strain genomes for metagenomic binning, comparative biology and taxonomic classification.</title>
        <authorList>
            <person name="Goeker M."/>
        </authorList>
    </citation>
    <scope>NUCLEOTIDE SEQUENCE [LARGE SCALE GENOMIC DNA]</scope>
    <source>
        <strain evidence="4 5">K24</strain>
    </source>
</reference>
<dbReference type="InterPro" id="IPR045851">
    <property type="entry name" value="AMP-bd_C_sf"/>
</dbReference>
<dbReference type="InterPro" id="IPR042099">
    <property type="entry name" value="ANL_N_sf"/>
</dbReference>
<dbReference type="InterPro" id="IPR050237">
    <property type="entry name" value="ATP-dep_AMP-bd_enzyme"/>
</dbReference>
<dbReference type="SUPFAM" id="SSF56801">
    <property type="entry name" value="Acetyl-CoA synthetase-like"/>
    <property type="match status" value="1"/>
</dbReference>
<feature type="domain" description="AMP-dependent synthetase/ligase" evidence="2">
    <location>
        <begin position="9"/>
        <end position="374"/>
    </location>
</feature>
<feature type="domain" description="AMP-binding enzyme C-terminal" evidence="3">
    <location>
        <begin position="425"/>
        <end position="498"/>
    </location>
</feature>
<evidence type="ECO:0000259" key="2">
    <source>
        <dbReference type="Pfam" id="PF00501"/>
    </source>
</evidence>
<keyword evidence="4" id="KW-0436">Ligase</keyword>
<evidence type="ECO:0000259" key="3">
    <source>
        <dbReference type="Pfam" id="PF13193"/>
    </source>
</evidence>
<gene>
    <name evidence="4" type="ORF">EV675_1535</name>
</gene>
<evidence type="ECO:0000256" key="1">
    <source>
        <dbReference type="SAM" id="MobiDB-lite"/>
    </source>
</evidence>
<protein>
    <submittedName>
        <fullName evidence="4">Acyl-CoA synthetase (AMP-forming)/AMP-acid ligase II</fullName>
    </submittedName>
</protein>
<dbReference type="Proteomes" id="UP000292445">
    <property type="component" value="Unassembled WGS sequence"/>
</dbReference>